<feature type="coiled-coil region" evidence="1">
    <location>
        <begin position="378"/>
        <end position="435"/>
    </location>
</feature>
<dbReference type="AlphaFoldDB" id="A0A7J6PDN6"/>
<evidence type="ECO:0000313" key="3">
    <source>
        <dbReference type="EMBL" id="KAF4694303.1"/>
    </source>
</evidence>
<feature type="compositionally biased region" description="Basic and acidic residues" evidence="2">
    <location>
        <begin position="692"/>
        <end position="702"/>
    </location>
</feature>
<evidence type="ECO:0000256" key="2">
    <source>
        <dbReference type="SAM" id="MobiDB-lite"/>
    </source>
</evidence>
<evidence type="ECO:0000313" key="4">
    <source>
        <dbReference type="Proteomes" id="UP000541610"/>
    </source>
</evidence>
<feature type="compositionally biased region" description="Acidic residues" evidence="2">
    <location>
        <begin position="10"/>
        <end position="24"/>
    </location>
</feature>
<accession>A0A7J6PDN6</accession>
<proteinExistence type="predicted"/>
<comment type="caution">
    <text evidence="3">The sequence shown here is derived from an EMBL/GenBank/DDBJ whole genome shotgun (WGS) entry which is preliminary data.</text>
</comment>
<sequence>MLRSSRGEADSTDDDLWDEEDDEGMPVSSAAGHNDNGTASMKLNEAGLRLADIPSSRAPSRIAVPLSSYSSGVVADCTGGAGVPMARPGHNISRAPRSVSDDDGEDTDRVLNRAALNQRLASNTKQKYTADGDDESDEKYSQSDFEPSEGMLSREESTPLEAVSEMIMPEERKAREPRSDAYFMTALTRAVDPGHRKESDPTRTGARVGSLLLKKPEVPRKSSARESVSEGLRIPVGAKQCPRCGGSFGVFGGEGSMLKSDVVSALGGGYCRNCKSCGVCIYVRDYLDKRRNMAMTWDQIREENAELRRWIKRLAHTAELAVPAIDRLMRAEAAERSNKFSPAVQRHVHNRLQPGGRNTSPSRRMLPTMDSRHVESNIAGTKKMLDAANKELKRLRKTHERAVDKQRELALEAERQALDTEIDKLRKAVRALKTETSRNDRDLTRAIKQEQEDPMAGGMLPSRVMAQQREEQQLRVEAERWHEKNRKIVADIEALERQMPSLIQKEADLAAVLRDLKQRGEEELSQSPIHHRNRSGSAAEDQQRETRIQLEARKTQLEAEVANLTRVIDQSQRNLMRSRRTHERDRLRLEAEMKDLEERLAQATSLERQHINEHVRLYCTLPSHVKCSLPRALRPDYSELIRNREHIPRGLPMGEDSRGASTATSERAGSPSRRGLARKTAEDSAPSPDLMAIKERAKHIEDATTSIADAAERRRRRRQDPVPEVDPCSAGGPKADSTSQQSADNLDAVIIDEPEATVLSQCNGISDGGEGDGDDGDGDDGGGDEQCEARCDVNASLEARGYTRPQSPRGKQQQQPQPQRSIAQPRFPLCSRQCGQ</sequence>
<keyword evidence="1" id="KW-0175">Coiled coil</keyword>
<dbReference type="Proteomes" id="UP000541610">
    <property type="component" value="Unassembled WGS sequence"/>
</dbReference>
<feature type="region of interest" description="Disordered" evidence="2">
    <location>
        <begin position="521"/>
        <end position="545"/>
    </location>
</feature>
<dbReference type="EMBL" id="JABANP010000034">
    <property type="protein sequence ID" value="KAF4694303.1"/>
    <property type="molecule type" value="Genomic_DNA"/>
</dbReference>
<gene>
    <name evidence="3" type="ORF">FOZ60_008461</name>
</gene>
<name>A0A7J6PDN6_PEROL</name>
<feature type="compositionally biased region" description="Low complexity" evidence="2">
    <location>
        <begin position="804"/>
        <end position="826"/>
    </location>
</feature>
<reference evidence="3 4" key="1">
    <citation type="submission" date="2020-04" db="EMBL/GenBank/DDBJ databases">
        <title>Perkinsus olseni comparative genomics.</title>
        <authorList>
            <person name="Bogema D.R."/>
        </authorList>
    </citation>
    <scope>NUCLEOTIDE SEQUENCE [LARGE SCALE GENOMIC DNA]</scope>
    <source>
        <strain evidence="3">00978-12</strain>
    </source>
</reference>
<evidence type="ECO:0000256" key="1">
    <source>
        <dbReference type="SAM" id="Coils"/>
    </source>
</evidence>
<feature type="region of interest" description="Disordered" evidence="2">
    <location>
        <begin position="64"/>
        <end position="177"/>
    </location>
</feature>
<feature type="region of interest" description="Disordered" evidence="2">
    <location>
        <begin position="644"/>
        <end position="836"/>
    </location>
</feature>
<feature type="region of interest" description="Disordered" evidence="2">
    <location>
        <begin position="1"/>
        <end position="41"/>
    </location>
</feature>
<organism evidence="3 4">
    <name type="scientific">Perkinsus olseni</name>
    <name type="common">Perkinsus atlanticus</name>
    <dbReference type="NCBI Taxonomy" id="32597"/>
    <lineage>
        <taxon>Eukaryota</taxon>
        <taxon>Sar</taxon>
        <taxon>Alveolata</taxon>
        <taxon>Perkinsozoa</taxon>
        <taxon>Perkinsea</taxon>
        <taxon>Perkinsida</taxon>
        <taxon>Perkinsidae</taxon>
        <taxon>Perkinsus</taxon>
    </lineage>
</organism>
<feature type="compositionally biased region" description="Acidic residues" evidence="2">
    <location>
        <begin position="769"/>
        <end position="786"/>
    </location>
</feature>
<dbReference type="OrthoDB" id="10347386at2759"/>
<protein>
    <submittedName>
        <fullName evidence="3">Uncharacterized protein</fullName>
    </submittedName>
</protein>